<evidence type="ECO:0000313" key="10">
    <source>
        <dbReference type="Proteomes" id="UP000460318"/>
    </source>
</evidence>
<dbReference type="RefSeq" id="WP_160500581.1">
    <property type="nucleotide sequence ID" value="NZ_WUBI01000005.1"/>
</dbReference>
<keyword evidence="3" id="KW-1003">Cell membrane</keyword>
<feature type="transmembrane region" description="Helical" evidence="7">
    <location>
        <begin position="27"/>
        <end position="44"/>
    </location>
</feature>
<dbReference type="PANTHER" id="PTHR30043">
    <property type="entry name" value="PHOSPHONATES TRANSPORT SYSTEM PERMEASE PROTEIN"/>
    <property type="match status" value="1"/>
</dbReference>
<name>A0A7X3IP15_9BACL</name>
<dbReference type="InterPro" id="IPR005769">
    <property type="entry name" value="PhnE/PtxC"/>
</dbReference>
<protein>
    <submittedName>
        <fullName evidence="9">Phosphonate ABC transporter, permease protein PhnE</fullName>
    </submittedName>
</protein>
<evidence type="ECO:0000256" key="6">
    <source>
        <dbReference type="ARBA" id="ARBA00023136"/>
    </source>
</evidence>
<comment type="subcellular location">
    <subcellularLocation>
        <location evidence="1 7">Cell membrane</location>
        <topology evidence="1 7">Multi-pass membrane protein</topology>
    </subcellularLocation>
</comment>
<dbReference type="InterPro" id="IPR000515">
    <property type="entry name" value="MetI-like"/>
</dbReference>
<evidence type="ECO:0000256" key="2">
    <source>
        <dbReference type="ARBA" id="ARBA00022448"/>
    </source>
</evidence>
<dbReference type="InterPro" id="IPR035906">
    <property type="entry name" value="MetI-like_sf"/>
</dbReference>
<evidence type="ECO:0000256" key="1">
    <source>
        <dbReference type="ARBA" id="ARBA00004651"/>
    </source>
</evidence>
<dbReference type="AlphaFoldDB" id="A0A7X3IP15"/>
<accession>A0A7X3IP15</accession>
<dbReference type="Pfam" id="PF00528">
    <property type="entry name" value="BPD_transp_1"/>
    <property type="match status" value="1"/>
</dbReference>
<feature type="domain" description="ABC transmembrane type-1" evidence="8">
    <location>
        <begin position="80"/>
        <end position="263"/>
    </location>
</feature>
<dbReference type="PROSITE" id="PS50928">
    <property type="entry name" value="ABC_TM1"/>
    <property type="match status" value="1"/>
</dbReference>
<evidence type="ECO:0000259" key="8">
    <source>
        <dbReference type="PROSITE" id="PS50928"/>
    </source>
</evidence>
<organism evidence="9 10">
    <name type="scientific">Paenibacillus dendrobii</name>
    <dbReference type="NCBI Taxonomy" id="2691084"/>
    <lineage>
        <taxon>Bacteria</taxon>
        <taxon>Bacillati</taxon>
        <taxon>Bacillota</taxon>
        <taxon>Bacilli</taxon>
        <taxon>Bacillales</taxon>
        <taxon>Paenibacillaceae</taxon>
        <taxon>Paenibacillus</taxon>
    </lineage>
</organism>
<keyword evidence="4 7" id="KW-0812">Transmembrane</keyword>
<keyword evidence="10" id="KW-1185">Reference proteome</keyword>
<evidence type="ECO:0000256" key="4">
    <source>
        <dbReference type="ARBA" id="ARBA00022692"/>
    </source>
</evidence>
<comment type="similarity">
    <text evidence="7">Belongs to the binding-protein-dependent transport system permease family.</text>
</comment>
<proteinExistence type="inferred from homology"/>
<dbReference type="EMBL" id="WUBI01000005">
    <property type="protein sequence ID" value="MWV47006.1"/>
    <property type="molecule type" value="Genomic_DNA"/>
</dbReference>
<feature type="transmembrane region" description="Helical" evidence="7">
    <location>
        <begin position="86"/>
        <end position="110"/>
    </location>
</feature>
<dbReference type="NCBIfam" id="TIGR01097">
    <property type="entry name" value="PhnE"/>
    <property type="match status" value="1"/>
</dbReference>
<comment type="caution">
    <text evidence="9">The sequence shown here is derived from an EMBL/GenBank/DDBJ whole genome shotgun (WGS) entry which is preliminary data.</text>
</comment>
<reference evidence="9 10" key="1">
    <citation type="submission" date="2019-12" db="EMBL/GenBank/DDBJ databases">
        <title>Paenibacillus sp. nov., an endophytic bacterium isolated from the stem of Dendrobium.</title>
        <authorList>
            <person name="Zhao R."/>
        </authorList>
    </citation>
    <scope>NUCLEOTIDE SEQUENCE [LARGE SCALE GENOMIC DNA]</scope>
    <source>
        <strain evidence="9 10">HJL G12</strain>
    </source>
</reference>
<dbReference type="GO" id="GO:0005886">
    <property type="term" value="C:plasma membrane"/>
    <property type="evidence" value="ECO:0007669"/>
    <property type="project" value="UniProtKB-SubCell"/>
</dbReference>
<feature type="transmembrane region" description="Helical" evidence="7">
    <location>
        <begin position="245"/>
        <end position="266"/>
    </location>
</feature>
<evidence type="ECO:0000256" key="7">
    <source>
        <dbReference type="RuleBase" id="RU363032"/>
    </source>
</evidence>
<feature type="transmembrane region" description="Helical" evidence="7">
    <location>
        <begin position="122"/>
        <end position="144"/>
    </location>
</feature>
<keyword evidence="5 7" id="KW-1133">Transmembrane helix</keyword>
<keyword evidence="2 7" id="KW-0813">Transport</keyword>
<evidence type="ECO:0000256" key="5">
    <source>
        <dbReference type="ARBA" id="ARBA00022989"/>
    </source>
</evidence>
<dbReference type="Gene3D" id="1.10.3720.10">
    <property type="entry name" value="MetI-like"/>
    <property type="match status" value="1"/>
</dbReference>
<gene>
    <name evidence="9" type="primary">phnE</name>
    <name evidence="9" type="ORF">GRF59_25670</name>
</gene>
<feature type="transmembrane region" description="Helical" evidence="7">
    <location>
        <begin position="190"/>
        <end position="209"/>
    </location>
</feature>
<feature type="transmembrane region" description="Helical" evidence="7">
    <location>
        <begin position="215"/>
        <end position="233"/>
    </location>
</feature>
<evidence type="ECO:0000256" key="3">
    <source>
        <dbReference type="ARBA" id="ARBA00022475"/>
    </source>
</evidence>
<evidence type="ECO:0000313" key="9">
    <source>
        <dbReference type="EMBL" id="MWV47006.1"/>
    </source>
</evidence>
<dbReference type="GO" id="GO:0015416">
    <property type="term" value="F:ABC-type phosphonate transporter activity"/>
    <property type="evidence" value="ECO:0007669"/>
    <property type="project" value="InterPro"/>
</dbReference>
<sequence length="271" mass="29310">MKTPVSTSATLKAAAPDLIPPRKYKQYAGWLVLIAVLIACSIRTEVTPYQLITGLPQMGSLLREMFPPDWSYLSTIWGPMMETVQIAILGTTLGGLLAIPVALLCASNLAISRYVSLPARMILNLIRTIPDLLFAAIFVAVFGIGPFAGMLALVFFSFGIIAKLTFEAIEAIDPGPLEAMTAVGANRMQLIMFGVVPQALPYFMSYLLYTFEVNVRAAAVLGLVGAGGIGLLLDRALGLFRYDRASVIILLTLVIVLVIDYGSTIIRRKLL</sequence>
<dbReference type="Proteomes" id="UP000460318">
    <property type="component" value="Unassembled WGS sequence"/>
</dbReference>
<dbReference type="PANTHER" id="PTHR30043:SF1">
    <property type="entry name" value="ABC TRANSPORT SYSTEM PERMEASE PROTEIN P69"/>
    <property type="match status" value="1"/>
</dbReference>
<keyword evidence="6 7" id="KW-0472">Membrane</keyword>
<dbReference type="SUPFAM" id="SSF161098">
    <property type="entry name" value="MetI-like"/>
    <property type="match status" value="1"/>
</dbReference>
<dbReference type="CDD" id="cd06261">
    <property type="entry name" value="TM_PBP2"/>
    <property type="match status" value="1"/>
</dbReference>